<dbReference type="PANTHER" id="PTHR13369:SF0">
    <property type="entry name" value="GLUTATHIONE S-TRANSFERASE C-TERMINAL DOMAIN-CONTAINING PROTEIN"/>
    <property type="match status" value="1"/>
</dbReference>
<evidence type="ECO:0000313" key="3">
    <source>
        <dbReference type="Proteomes" id="UP000235828"/>
    </source>
</evidence>
<dbReference type="SUPFAM" id="SSF53335">
    <property type="entry name" value="S-adenosyl-L-methionine-dependent methyltransferases"/>
    <property type="match status" value="1"/>
</dbReference>
<dbReference type="Proteomes" id="UP000235828">
    <property type="component" value="Chromosome A"/>
</dbReference>
<dbReference type="AlphaFoldDB" id="A0A2N8ZAX3"/>
<dbReference type="RefSeq" id="WP_102521803.1">
    <property type="nucleotide sequence ID" value="NZ_LT960611.1"/>
</dbReference>
<proteinExistence type="predicted"/>
<evidence type="ECO:0000313" key="2">
    <source>
        <dbReference type="EMBL" id="SON49074.1"/>
    </source>
</evidence>
<keyword evidence="3" id="KW-1185">Reference proteome</keyword>
<dbReference type="EMBL" id="LT960611">
    <property type="protein sequence ID" value="SON49074.1"/>
    <property type="molecule type" value="Genomic_DNA"/>
</dbReference>
<dbReference type="Pfam" id="PF13679">
    <property type="entry name" value="Methyltransf_32"/>
    <property type="match status" value="1"/>
</dbReference>
<dbReference type="OrthoDB" id="5298194at2"/>
<dbReference type="KEGG" id="vta:A1095"/>
<evidence type="ECO:0000259" key="1">
    <source>
        <dbReference type="Pfam" id="PF13679"/>
    </source>
</evidence>
<dbReference type="PANTHER" id="PTHR13369">
    <property type="match status" value="1"/>
</dbReference>
<sequence length="397" mass="45371">MFSIFTQIDAILTANQRYWRFEPFHSTETSASVQLRQAPELHRWLMSLTNDDIEFYKQNNASLVPEVGRYIPEVLTLDSLSQLPTTNTQPLPLPRGAEVGVPGRKLNQIVAMSQASLDEHQGSEWLEWCSGKGYLGRILALSTTQPVTSFEWQQSLCDSGQMEANKQALPMTFVQGDALADDASLIMNNRQHAVALHACGDLHVNLIRHGCNIGLPALTIAPCCYHLIQGDQYQALSDLARNSELNLTQSELRIPLQATVTGGERVKRHRYLEMTYRLGLDNFLRCEKKHERYTPLPSIKKSELALGFEHFCRWAAKKRSIDIDGMNFEHWLVSGKERFIEMERMSLIQQVFQRPLEMWLVLDRALYLEQNGYKTMLSEFCNSSDTPRNILIQANRK</sequence>
<accession>A0A2N8ZAX3</accession>
<dbReference type="InterPro" id="IPR025714">
    <property type="entry name" value="Methyltranfer_dom"/>
</dbReference>
<name>A0A2N8ZAX3_9VIBR</name>
<feature type="domain" description="Methyltransferase" evidence="1">
    <location>
        <begin position="108"/>
        <end position="229"/>
    </location>
</feature>
<organism evidence="2 3">
    <name type="scientific">Vibrio tapetis subsp. tapetis</name>
    <dbReference type="NCBI Taxonomy" id="1671868"/>
    <lineage>
        <taxon>Bacteria</taxon>
        <taxon>Pseudomonadati</taxon>
        <taxon>Pseudomonadota</taxon>
        <taxon>Gammaproteobacteria</taxon>
        <taxon>Vibrionales</taxon>
        <taxon>Vibrionaceae</taxon>
        <taxon>Vibrio</taxon>
    </lineage>
</organism>
<dbReference type="InterPro" id="IPR029063">
    <property type="entry name" value="SAM-dependent_MTases_sf"/>
</dbReference>
<reference evidence="2 3" key="1">
    <citation type="submission" date="2017-10" db="EMBL/GenBank/DDBJ databases">
        <authorList>
            <person name="Banno H."/>
            <person name="Chua N.-H."/>
        </authorList>
    </citation>
    <scope>NUCLEOTIDE SEQUENCE [LARGE SCALE GENOMIC DNA]</scope>
    <source>
        <strain evidence="2">Vibrio tapetis CECT4600</strain>
    </source>
</reference>
<protein>
    <recommendedName>
        <fullName evidence="1">Methyltransferase domain-containing protein</fullName>
    </recommendedName>
</protein>
<gene>
    <name evidence="2" type="ORF">VTAP4600_A1095</name>
</gene>